<feature type="domain" description="Tyr recombinase" evidence="7">
    <location>
        <begin position="202"/>
        <end position="418"/>
    </location>
</feature>
<geneLocation type="plasmid" evidence="10">
    <name>pasem-1 dna</name>
</geneLocation>
<evidence type="ECO:0008006" key="11">
    <source>
        <dbReference type="Google" id="ProtNLM"/>
    </source>
</evidence>
<proteinExistence type="inferred from homology"/>
<dbReference type="AlphaFoldDB" id="A0A3G9G9E4"/>
<dbReference type="Gene3D" id="1.10.150.130">
    <property type="match status" value="1"/>
</dbReference>
<evidence type="ECO:0000256" key="6">
    <source>
        <dbReference type="SAM" id="MobiDB-lite"/>
    </source>
</evidence>
<dbReference type="InterPro" id="IPR050090">
    <property type="entry name" value="Tyrosine_recombinase_XerCD"/>
</dbReference>
<dbReference type="PROSITE" id="PS51900">
    <property type="entry name" value="CB"/>
    <property type="match status" value="1"/>
</dbReference>
<gene>
    <name evidence="9" type="ORF">EM6_3266</name>
</gene>
<sequence length="437" mass="49937">MASHEILGGKVHLYRRTGRTWHCSASINGVQHRSSTKEEDIVLAKEIAEDWYINLRGMSRAGLIRKKEISFDKVADQFELEYEVITEGQRSPRWVEGHKHRLRLHLRPFFGKLGISEVTAGKVQEYRVHRAGQTGRKPRSPKPDALASNPEAEAPKARPPSRSTIHDEIVTLRQVLKTAQRHAWLTHLPDLSPPYGTRGKIMHRPWFSPAEYKALYTATREYAKTAPGRHRWNAEQVHDFVLFMGNTGLRPDEAKNLQHRDVAIVTDPDTGERILEIEVRRKIGVGYCKSMPGAVNVYERLLARPKPVTLPKVSKRQKRAVGEGVDIPPPVLPQPKDPVFPGNHIKLFNSLLERHGLKEDRDGQLRTAYSLRHTYICLRLMEGADIYQIAKNCRTSVEMIEKYYAAHIKNTLDAGAINRRRPRRKGEAPEPDLYSEQ</sequence>
<evidence type="ECO:0000313" key="9">
    <source>
        <dbReference type="EMBL" id="BBF82625.1"/>
    </source>
</evidence>
<reference evidence="10" key="1">
    <citation type="journal article" date="2017" name="Biotechnol. Biofuels">
        <title>Evaluation of environmental bacterial communities as a factor affecting the growth of duckweed Lemna minor.</title>
        <authorList>
            <person name="Ishizawa H."/>
            <person name="Kuroda M."/>
            <person name="Morikawa M."/>
            <person name="Ike M."/>
        </authorList>
    </citation>
    <scope>NUCLEOTIDE SEQUENCE [LARGE SCALE GENOMIC DNA]</scope>
    <source>
        <strain evidence="10">M6</strain>
    </source>
</reference>
<organism evidence="9 10">
    <name type="scientific">Asticcacaulis excentricus</name>
    <dbReference type="NCBI Taxonomy" id="78587"/>
    <lineage>
        <taxon>Bacteria</taxon>
        <taxon>Pseudomonadati</taxon>
        <taxon>Pseudomonadota</taxon>
        <taxon>Alphaproteobacteria</taxon>
        <taxon>Caulobacterales</taxon>
        <taxon>Caulobacteraceae</taxon>
        <taxon>Asticcacaulis</taxon>
    </lineage>
</organism>
<accession>A0A3G9G9E4</accession>
<dbReference type="PANTHER" id="PTHR30349">
    <property type="entry name" value="PHAGE INTEGRASE-RELATED"/>
    <property type="match status" value="1"/>
</dbReference>
<dbReference type="SUPFAM" id="SSF56349">
    <property type="entry name" value="DNA breaking-rejoining enzymes"/>
    <property type="match status" value="1"/>
</dbReference>
<dbReference type="InterPro" id="IPR013762">
    <property type="entry name" value="Integrase-like_cat_sf"/>
</dbReference>
<evidence type="ECO:0000256" key="1">
    <source>
        <dbReference type="ARBA" id="ARBA00008857"/>
    </source>
</evidence>
<dbReference type="PROSITE" id="PS51898">
    <property type="entry name" value="TYR_RECOMBINASE"/>
    <property type="match status" value="1"/>
</dbReference>
<dbReference type="OrthoDB" id="102994at2"/>
<dbReference type="InterPro" id="IPR044068">
    <property type="entry name" value="CB"/>
</dbReference>
<evidence type="ECO:0000259" key="7">
    <source>
        <dbReference type="PROSITE" id="PS51898"/>
    </source>
</evidence>
<evidence type="ECO:0000256" key="3">
    <source>
        <dbReference type="ARBA" id="ARBA00023125"/>
    </source>
</evidence>
<dbReference type="GO" id="GO:0015074">
    <property type="term" value="P:DNA integration"/>
    <property type="evidence" value="ECO:0007669"/>
    <property type="project" value="UniProtKB-KW"/>
</dbReference>
<evidence type="ECO:0000256" key="5">
    <source>
        <dbReference type="PROSITE-ProRule" id="PRU01248"/>
    </source>
</evidence>
<dbReference type="Proteomes" id="UP000278756">
    <property type="component" value="Plasmid pASEM-1"/>
</dbReference>
<keyword evidence="9" id="KW-0614">Plasmid</keyword>
<keyword evidence="2" id="KW-0229">DNA integration</keyword>
<dbReference type="PANTHER" id="PTHR30349:SF41">
    <property type="entry name" value="INTEGRASE_RECOMBINASE PROTEIN MJ0367-RELATED"/>
    <property type="match status" value="1"/>
</dbReference>
<dbReference type="EMBL" id="AP018829">
    <property type="protein sequence ID" value="BBF82625.1"/>
    <property type="molecule type" value="Genomic_DNA"/>
</dbReference>
<name>A0A3G9G9E4_9CAUL</name>
<protein>
    <recommendedName>
        <fullName evidence="11">Integrase</fullName>
    </recommendedName>
</protein>
<evidence type="ECO:0000256" key="2">
    <source>
        <dbReference type="ARBA" id="ARBA00022908"/>
    </source>
</evidence>
<evidence type="ECO:0000313" key="10">
    <source>
        <dbReference type="Proteomes" id="UP000278756"/>
    </source>
</evidence>
<dbReference type="Gene3D" id="1.10.443.10">
    <property type="entry name" value="Intergrase catalytic core"/>
    <property type="match status" value="1"/>
</dbReference>
<keyword evidence="3 5" id="KW-0238">DNA-binding</keyword>
<feature type="domain" description="Core-binding (CB)" evidence="8">
    <location>
        <begin position="69"/>
        <end position="180"/>
    </location>
</feature>
<evidence type="ECO:0000256" key="4">
    <source>
        <dbReference type="ARBA" id="ARBA00023172"/>
    </source>
</evidence>
<reference evidence="10" key="2">
    <citation type="journal article" date="2017" name="Plant Physiol. Biochem.">
        <title>Differential oxidative and antioxidative response of duckweed Lemna minor toward plant growth promoting/inhibiting bacteria.</title>
        <authorList>
            <person name="Ishizawa H."/>
            <person name="Kuroda M."/>
            <person name="Morikawa M."/>
            <person name="Ike M."/>
        </authorList>
    </citation>
    <scope>NUCLEOTIDE SEQUENCE [LARGE SCALE GENOMIC DNA]</scope>
    <source>
        <strain evidence="10">M6</strain>
    </source>
</reference>
<dbReference type="GO" id="GO:0003677">
    <property type="term" value="F:DNA binding"/>
    <property type="evidence" value="ECO:0007669"/>
    <property type="project" value="UniProtKB-UniRule"/>
</dbReference>
<evidence type="ECO:0000259" key="8">
    <source>
        <dbReference type="PROSITE" id="PS51900"/>
    </source>
</evidence>
<dbReference type="InterPro" id="IPR010998">
    <property type="entry name" value="Integrase_recombinase_N"/>
</dbReference>
<dbReference type="InterPro" id="IPR002104">
    <property type="entry name" value="Integrase_catalytic"/>
</dbReference>
<dbReference type="RefSeq" id="WP_126424248.1">
    <property type="nucleotide sequence ID" value="NZ_AP018829.1"/>
</dbReference>
<dbReference type="GO" id="GO:0006310">
    <property type="term" value="P:DNA recombination"/>
    <property type="evidence" value="ECO:0007669"/>
    <property type="project" value="UniProtKB-KW"/>
</dbReference>
<keyword evidence="4" id="KW-0233">DNA recombination</keyword>
<feature type="region of interest" description="Disordered" evidence="6">
    <location>
        <begin position="126"/>
        <end position="164"/>
    </location>
</feature>
<comment type="similarity">
    <text evidence="1">Belongs to the 'phage' integrase family.</text>
</comment>
<feature type="region of interest" description="Disordered" evidence="6">
    <location>
        <begin position="417"/>
        <end position="437"/>
    </location>
</feature>
<dbReference type="InterPro" id="IPR011010">
    <property type="entry name" value="DNA_brk_join_enz"/>
</dbReference>